<keyword evidence="1" id="KW-0732">Signal</keyword>
<keyword evidence="3" id="KW-1185">Reference proteome</keyword>
<evidence type="ECO:0008006" key="4">
    <source>
        <dbReference type="Google" id="ProtNLM"/>
    </source>
</evidence>
<name>A0ABX7P2V2_9BACT</name>
<dbReference type="Proteomes" id="UP000662747">
    <property type="component" value="Chromosome"/>
</dbReference>
<feature type="chain" id="PRO_5046680381" description="Lipoprotein" evidence="1">
    <location>
        <begin position="23"/>
        <end position="155"/>
    </location>
</feature>
<evidence type="ECO:0000313" key="2">
    <source>
        <dbReference type="EMBL" id="QSQ24781.1"/>
    </source>
</evidence>
<accession>A0ABX7P2V2</accession>
<dbReference type="EMBL" id="CP071090">
    <property type="protein sequence ID" value="QSQ24781.1"/>
    <property type="molecule type" value="Genomic_DNA"/>
</dbReference>
<reference evidence="2 3" key="1">
    <citation type="submission" date="2021-02" db="EMBL/GenBank/DDBJ databases">
        <title>De Novo genome assembly of isolated myxobacteria.</title>
        <authorList>
            <person name="Stevens D.C."/>
        </authorList>
    </citation>
    <scope>NUCLEOTIDE SEQUENCE [LARGE SCALE GENOMIC DNA]</scope>
    <source>
        <strain evidence="3">SCPEA02</strain>
    </source>
</reference>
<dbReference type="PROSITE" id="PS51257">
    <property type="entry name" value="PROKAR_LIPOPROTEIN"/>
    <property type="match status" value="1"/>
</dbReference>
<evidence type="ECO:0000313" key="3">
    <source>
        <dbReference type="Proteomes" id="UP000662747"/>
    </source>
</evidence>
<evidence type="ECO:0000256" key="1">
    <source>
        <dbReference type="SAM" id="SignalP"/>
    </source>
</evidence>
<feature type="signal peptide" evidence="1">
    <location>
        <begin position="1"/>
        <end position="22"/>
    </location>
</feature>
<dbReference type="RefSeq" id="WP_206726342.1">
    <property type="nucleotide sequence ID" value="NZ_CP071090.1"/>
</dbReference>
<organism evidence="2 3">
    <name type="scientific">Pyxidicoccus parkwayensis</name>
    <dbReference type="NCBI Taxonomy" id="2813578"/>
    <lineage>
        <taxon>Bacteria</taxon>
        <taxon>Pseudomonadati</taxon>
        <taxon>Myxococcota</taxon>
        <taxon>Myxococcia</taxon>
        <taxon>Myxococcales</taxon>
        <taxon>Cystobacterineae</taxon>
        <taxon>Myxococcaceae</taxon>
        <taxon>Pyxidicoccus</taxon>
    </lineage>
</organism>
<protein>
    <recommendedName>
        <fullName evidence="4">Lipoprotein</fullName>
    </recommendedName>
</protein>
<gene>
    <name evidence="2" type="ORF">JY651_07510</name>
</gene>
<sequence length="155" mass="16793">MRTWMFRTVVSKVIFASAMWMATGCGGGEDALTGAEAPAVQEDVAVNAPEGGDVRAFACSSTQVVTSGFYPQEWVYITGSMTTNSGCGHIALQNYISGRCTMARVRYFPSNGGPSFTSAYMNVCGTWAYFTVDVLAGTQFWIESPTQNAQFWVSR</sequence>
<proteinExistence type="predicted"/>